<evidence type="ECO:0000256" key="9">
    <source>
        <dbReference type="SAM" id="SignalP"/>
    </source>
</evidence>
<keyword evidence="7" id="KW-0325">Glycoprotein</keyword>
<dbReference type="GO" id="GO:0009617">
    <property type="term" value="P:response to bacterium"/>
    <property type="evidence" value="ECO:0007669"/>
    <property type="project" value="TreeGrafter"/>
</dbReference>
<dbReference type="InterPro" id="IPR007110">
    <property type="entry name" value="Ig-like_dom"/>
</dbReference>
<keyword evidence="4" id="KW-0391">Immunity</keyword>
<protein>
    <recommendedName>
        <fullName evidence="10">Ig-like domain-containing protein</fullName>
    </recommendedName>
</protein>
<evidence type="ECO:0000256" key="1">
    <source>
        <dbReference type="ARBA" id="ARBA00004236"/>
    </source>
</evidence>
<evidence type="ECO:0000256" key="5">
    <source>
        <dbReference type="ARBA" id="ARBA00023136"/>
    </source>
</evidence>
<keyword evidence="12" id="KW-1185">Reference proteome</keyword>
<dbReference type="InterPro" id="IPR036179">
    <property type="entry name" value="Ig-like_dom_sf"/>
</dbReference>
<dbReference type="InterPro" id="IPR013783">
    <property type="entry name" value="Ig-like_fold"/>
</dbReference>
<name>A0A3Q1AV22_AMPOC</name>
<dbReference type="GO" id="GO:0005886">
    <property type="term" value="C:plasma membrane"/>
    <property type="evidence" value="ECO:0007669"/>
    <property type="project" value="UniProtKB-SubCell"/>
</dbReference>
<evidence type="ECO:0000256" key="2">
    <source>
        <dbReference type="ARBA" id="ARBA00022475"/>
    </source>
</evidence>
<dbReference type="OMA" id="KPERCYR"/>
<comment type="subcellular location">
    <subcellularLocation>
        <location evidence="1">Cell membrane</location>
    </subcellularLocation>
</comment>
<keyword evidence="8" id="KW-1133">Transmembrane helix</keyword>
<evidence type="ECO:0000256" key="3">
    <source>
        <dbReference type="ARBA" id="ARBA00022729"/>
    </source>
</evidence>
<evidence type="ECO:0000313" key="11">
    <source>
        <dbReference type="Ensembl" id="ENSAOCP00000004614.2"/>
    </source>
</evidence>
<proteinExistence type="predicted"/>
<dbReference type="InterPro" id="IPR013106">
    <property type="entry name" value="Ig_V-set"/>
</dbReference>
<reference evidence="11 12" key="1">
    <citation type="submission" date="2022-01" db="EMBL/GenBank/DDBJ databases">
        <title>A chromosome-scale genome assembly of the false clownfish, Amphiprion ocellaris.</title>
        <authorList>
            <person name="Ryu T."/>
        </authorList>
    </citation>
    <scope>NUCLEOTIDE SEQUENCE [LARGE SCALE GENOMIC DNA]</scope>
</reference>
<keyword evidence="6" id="KW-1015">Disulfide bond</keyword>
<evidence type="ECO:0000256" key="8">
    <source>
        <dbReference type="SAM" id="Phobius"/>
    </source>
</evidence>
<dbReference type="AlphaFoldDB" id="A0A3Q1AV22"/>
<keyword evidence="3 9" id="KW-0732">Signal</keyword>
<feature type="domain" description="Ig-like" evidence="10">
    <location>
        <begin position="31"/>
        <end position="109"/>
    </location>
</feature>
<dbReference type="PROSITE" id="PS50835">
    <property type="entry name" value="IG_LIKE"/>
    <property type="match status" value="1"/>
</dbReference>
<feature type="transmembrane region" description="Helical" evidence="8">
    <location>
        <begin position="163"/>
        <end position="180"/>
    </location>
</feature>
<evidence type="ECO:0000313" key="12">
    <source>
        <dbReference type="Proteomes" id="UP001501940"/>
    </source>
</evidence>
<dbReference type="InterPro" id="IPR052051">
    <property type="entry name" value="TCR_complex_component"/>
</dbReference>
<evidence type="ECO:0000256" key="4">
    <source>
        <dbReference type="ARBA" id="ARBA00022859"/>
    </source>
</evidence>
<reference evidence="11" key="3">
    <citation type="submission" date="2025-09" db="UniProtKB">
        <authorList>
            <consortium name="Ensembl"/>
        </authorList>
    </citation>
    <scope>IDENTIFICATION</scope>
</reference>
<organism evidence="11 12">
    <name type="scientific">Amphiprion ocellaris</name>
    <name type="common">Clown anemonefish</name>
    <dbReference type="NCBI Taxonomy" id="80972"/>
    <lineage>
        <taxon>Eukaryota</taxon>
        <taxon>Metazoa</taxon>
        <taxon>Chordata</taxon>
        <taxon>Craniata</taxon>
        <taxon>Vertebrata</taxon>
        <taxon>Euteleostomi</taxon>
        <taxon>Actinopterygii</taxon>
        <taxon>Neopterygii</taxon>
        <taxon>Teleostei</taxon>
        <taxon>Neoteleostei</taxon>
        <taxon>Acanthomorphata</taxon>
        <taxon>Ovalentaria</taxon>
        <taxon>Pomacentridae</taxon>
        <taxon>Amphiprion</taxon>
    </lineage>
</organism>
<dbReference type="Ensembl" id="ENSAOCT00000007743.2">
    <property type="protein sequence ID" value="ENSAOCP00000004614.2"/>
    <property type="gene ID" value="ENSAOCG00000008061.2"/>
</dbReference>
<dbReference type="Gene3D" id="2.60.40.10">
    <property type="entry name" value="Immunoglobulins"/>
    <property type="match status" value="1"/>
</dbReference>
<dbReference type="SMART" id="SM00409">
    <property type="entry name" value="IG"/>
    <property type="match status" value="1"/>
</dbReference>
<dbReference type="SUPFAM" id="SSF48726">
    <property type="entry name" value="Immunoglobulin"/>
    <property type="match status" value="1"/>
</dbReference>
<dbReference type="GO" id="GO:0002376">
    <property type="term" value="P:immune system process"/>
    <property type="evidence" value="ECO:0007669"/>
    <property type="project" value="UniProtKB-KW"/>
</dbReference>
<keyword evidence="5 8" id="KW-0472">Membrane</keyword>
<evidence type="ECO:0000256" key="7">
    <source>
        <dbReference type="ARBA" id="ARBA00023180"/>
    </source>
</evidence>
<dbReference type="InterPro" id="IPR003599">
    <property type="entry name" value="Ig_sub"/>
</dbReference>
<dbReference type="PANTHER" id="PTHR19433:SF111">
    <property type="entry name" value="T CELL RECEPTOR ALPHA VARIABLE 4"/>
    <property type="match status" value="1"/>
</dbReference>
<dbReference type="STRING" id="80972.ENSAOCP00000004614"/>
<feature type="signal peptide" evidence="9">
    <location>
        <begin position="1"/>
        <end position="21"/>
    </location>
</feature>
<keyword evidence="8" id="KW-0812">Transmembrane</keyword>
<feature type="chain" id="PRO_5043983127" description="Ig-like domain-containing protein" evidence="9">
    <location>
        <begin position="22"/>
        <end position="223"/>
    </location>
</feature>
<sequence>MRNFTLVTVLLLHSLGWIAVSVNEYMEVHPGENVTLMCSNYSSFPTQISWFRAVKKSKVACISYMFQASEPATFCEGFQNGKFEMSSNTSTLFLRIKHVDLSDSGLYTCGFYRQGYQTIRYATNLEVQGKNFNVPERSAKLMSVILGALTLFLTIDLVQIKEFTVLGLFGLAIIFFFNFFKRTRDIWCQKWDGWSKEETLAAEKNGRRGTCIRRSIGNGPTYE</sequence>
<accession>A0A3Q1AV22</accession>
<keyword evidence="2" id="KW-1003">Cell membrane</keyword>
<dbReference type="Proteomes" id="UP001501940">
    <property type="component" value="Chromosome 23"/>
</dbReference>
<dbReference type="GeneTree" id="ENSGT00990000203919"/>
<dbReference type="PANTHER" id="PTHR19433">
    <property type="entry name" value="T-CELL RECEPTOR ALPHA CHAIN V REGION-RELATED"/>
    <property type="match status" value="1"/>
</dbReference>
<reference evidence="11" key="2">
    <citation type="submission" date="2025-08" db="UniProtKB">
        <authorList>
            <consortium name="Ensembl"/>
        </authorList>
    </citation>
    <scope>IDENTIFICATION</scope>
</reference>
<dbReference type="Pfam" id="PF07686">
    <property type="entry name" value="V-set"/>
    <property type="match status" value="1"/>
</dbReference>
<evidence type="ECO:0000256" key="6">
    <source>
        <dbReference type="ARBA" id="ARBA00023157"/>
    </source>
</evidence>
<evidence type="ECO:0000259" key="10">
    <source>
        <dbReference type="PROSITE" id="PS50835"/>
    </source>
</evidence>